<keyword evidence="3" id="KW-1185">Reference proteome</keyword>
<reference evidence="3" key="1">
    <citation type="submission" date="2013-09" db="EMBL/GenBank/DDBJ databases">
        <title>Corchorus olitorius genome sequencing.</title>
        <authorList>
            <person name="Alam M."/>
            <person name="Haque M.S."/>
            <person name="Islam M.S."/>
            <person name="Emdad E.M."/>
            <person name="Islam M.M."/>
            <person name="Ahmed B."/>
            <person name="Halim A."/>
            <person name="Hossen Q.M.M."/>
            <person name="Hossain M.Z."/>
            <person name="Ahmed R."/>
            <person name="Khan M.M."/>
            <person name="Islam R."/>
            <person name="Rashid M.M."/>
            <person name="Khan S.A."/>
            <person name="Rahman M.S."/>
            <person name="Alam M."/>
            <person name="Yahiya A.S."/>
            <person name="Khan M.S."/>
            <person name="Azam M.S."/>
            <person name="Haque T."/>
            <person name="Lashkar M.Z.H."/>
            <person name="Akhand A.I."/>
            <person name="Morshed G."/>
            <person name="Roy S."/>
            <person name="Uddin K.S."/>
            <person name="Rabeya T."/>
            <person name="Hossain A.S."/>
            <person name="Chowdhury A."/>
            <person name="Snigdha A.R."/>
            <person name="Mortoza M.S."/>
            <person name="Matin S.A."/>
            <person name="Hoque S.M.E."/>
            <person name="Islam M.K."/>
            <person name="Roy D.K."/>
            <person name="Haider R."/>
            <person name="Moosa M.M."/>
            <person name="Elias S.M."/>
            <person name="Hasan A.M."/>
            <person name="Jahan S."/>
            <person name="Shafiuddin M."/>
            <person name="Mahmood N."/>
            <person name="Shommy N.S."/>
        </authorList>
    </citation>
    <scope>NUCLEOTIDE SEQUENCE [LARGE SCALE GENOMIC DNA]</scope>
    <source>
        <strain evidence="3">cv. O-4</strain>
    </source>
</reference>
<gene>
    <name evidence="2" type="ORF">COLO4_27767</name>
</gene>
<proteinExistence type="predicted"/>
<keyword evidence="1" id="KW-0732">Signal</keyword>
<evidence type="ECO:0000256" key="1">
    <source>
        <dbReference type="SAM" id="SignalP"/>
    </source>
</evidence>
<feature type="signal peptide" evidence="1">
    <location>
        <begin position="1"/>
        <end position="24"/>
    </location>
</feature>
<protein>
    <submittedName>
        <fullName evidence="2">Uncharacterized protein</fullName>
    </submittedName>
</protein>
<feature type="chain" id="PRO_5013136733" evidence="1">
    <location>
        <begin position="25"/>
        <end position="92"/>
    </location>
</feature>
<name>A0A1R3HPD7_9ROSI</name>
<accession>A0A1R3HPD7</accession>
<evidence type="ECO:0000313" key="2">
    <source>
        <dbReference type="EMBL" id="OMO72208.1"/>
    </source>
</evidence>
<sequence length="92" mass="9717">MKFFVLLLIASSMMLISVAPGTQGQECNSTQQCQALIPDCPSGAARCILGRCQCSINFGTKISCSTNAECNKKCDPKCNIQACVNGQCNCGC</sequence>
<dbReference type="AlphaFoldDB" id="A0A1R3HPD7"/>
<evidence type="ECO:0000313" key="3">
    <source>
        <dbReference type="Proteomes" id="UP000187203"/>
    </source>
</evidence>
<comment type="caution">
    <text evidence="2">The sequence shown here is derived from an EMBL/GenBank/DDBJ whole genome shotgun (WGS) entry which is preliminary data.</text>
</comment>
<dbReference type="Proteomes" id="UP000187203">
    <property type="component" value="Unassembled WGS sequence"/>
</dbReference>
<dbReference type="OrthoDB" id="10453388at2759"/>
<dbReference type="EMBL" id="AWUE01019685">
    <property type="protein sequence ID" value="OMO72208.1"/>
    <property type="molecule type" value="Genomic_DNA"/>
</dbReference>
<organism evidence="2 3">
    <name type="scientific">Corchorus olitorius</name>
    <dbReference type="NCBI Taxonomy" id="93759"/>
    <lineage>
        <taxon>Eukaryota</taxon>
        <taxon>Viridiplantae</taxon>
        <taxon>Streptophyta</taxon>
        <taxon>Embryophyta</taxon>
        <taxon>Tracheophyta</taxon>
        <taxon>Spermatophyta</taxon>
        <taxon>Magnoliopsida</taxon>
        <taxon>eudicotyledons</taxon>
        <taxon>Gunneridae</taxon>
        <taxon>Pentapetalae</taxon>
        <taxon>rosids</taxon>
        <taxon>malvids</taxon>
        <taxon>Malvales</taxon>
        <taxon>Malvaceae</taxon>
        <taxon>Grewioideae</taxon>
        <taxon>Apeibeae</taxon>
        <taxon>Corchorus</taxon>
    </lineage>
</organism>